<dbReference type="InterPro" id="IPR000551">
    <property type="entry name" value="MerR-type_HTH_dom"/>
</dbReference>
<gene>
    <name evidence="10" type="primary">soxR</name>
    <name evidence="10" type="ORF">NJF43_03575</name>
</gene>
<dbReference type="NCBIfam" id="TIGR01950">
    <property type="entry name" value="SoxR"/>
    <property type="match status" value="1"/>
</dbReference>
<evidence type="ECO:0000256" key="7">
    <source>
        <dbReference type="ARBA" id="ARBA00023125"/>
    </source>
</evidence>
<dbReference type="Proteomes" id="UP001165292">
    <property type="component" value="Unassembled WGS sequence"/>
</dbReference>
<keyword evidence="3" id="KW-0479">Metal-binding</keyword>
<dbReference type="GO" id="GO:0051537">
    <property type="term" value="F:2 iron, 2 sulfur cluster binding"/>
    <property type="evidence" value="ECO:0007669"/>
    <property type="project" value="UniProtKB-KW"/>
</dbReference>
<reference evidence="10" key="1">
    <citation type="submission" date="2022-06" db="EMBL/GenBank/DDBJ databases">
        <title>Detection of beta-lactamases in bacteria of animal origin.</title>
        <authorList>
            <person name="Mlynarcik P."/>
            <person name="Zdarska V."/>
            <person name="Chudobova H."/>
            <person name="Prochazkova P."/>
            <person name="Hricova K."/>
            <person name="Mezerova K."/>
            <person name="Bardon J."/>
            <person name="Dolejska M."/>
            <person name="Sukkar I."/>
            <person name="Kolar M."/>
        </authorList>
    </citation>
    <scope>NUCLEOTIDE SEQUENCE</scope>
    <source>
        <strain evidence="10">S 300-3</strain>
    </source>
</reference>
<protein>
    <recommendedName>
        <fullName evidence="1">Redox-sensitive transcriptional activator SoxR</fullName>
    </recommendedName>
</protein>
<dbReference type="SUPFAM" id="SSF46955">
    <property type="entry name" value="Putative DNA-binding domain"/>
    <property type="match status" value="1"/>
</dbReference>
<evidence type="ECO:0000256" key="8">
    <source>
        <dbReference type="ARBA" id="ARBA00023163"/>
    </source>
</evidence>
<dbReference type="GO" id="GO:0003677">
    <property type="term" value="F:DNA binding"/>
    <property type="evidence" value="ECO:0007669"/>
    <property type="project" value="UniProtKB-KW"/>
</dbReference>
<evidence type="ECO:0000256" key="1">
    <source>
        <dbReference type="ARBA" id="ARBA00014474"/>
    </source>
</evidence>
<evidence type="ECO:0000256" key="4">
    <source>
        <dbReference type="ARBA" id="ARBA00023004"/>
    </source>
</evidence>
<keyword evidence="6" id="KW-0805">Transcription regulation</keyword>
<keyword evidence="4" id="KW-0408">Iron</keyword>
<evidence type="ECO:0000256" key="5">
    <source>
        <dbReference type="ARBA" id="ARBA00023014"/>
    </source>
</evidence>
<evidence type="ECO:0000256" key="3">
    <source>
        <dbReference type="ARBA" id="ARBA00022723"/>
    </source>
</evidence>
<keyword evidence="5" id="KW-0411">Iron-sulfur</keyword>
<proteinExistence type="predicted"/>
<dbReference type="SMART" id="SM00422">
    <property type="entry name" value="HTH_MERR"/>
    <property type="match status" value="1"/>
</dbReference>
<evidence type="ECO:0000256" key="2">
    <source>
        <dbReference type="ARBA" id="ARBA00022714"/>
    </source>
</evidence>
<accession>A0AA41WEI3</accession>
<dbReference type="EMBL" id="JAMYBS010000002">
    <property type="protein sequence ID" value="MCO7543832.1"/>
    <property type="molecule type" value="Genomic_DNA"/>
</dbReference>
<dbReference type="PANTHER" id="PTHR30204">
    <property type="entry name" value="REDOX-CYCLING DRUG-SENSING TRANSCRIPTIONAL ACTIVATOR SOXR"/>
    <property type="match status" value="1"/>
</dbReference>
<dbReference type="Gene3D" id="1.10.1660.10">
    <property type="match status" value="1"/>
</dbReference>
<dbReference type="PRINTS" id="PR00040">
    <property type="entry name" value="HTHMERR"/>
</dbReference>
<dbReference type="AlphaFoldDB" id="A0AA41WEI3"/>
<dbReference type="GO" id="GO:0006979">
    <property type="term" value="P:response to oxidative stress"/>
    <property type="evidence" value="ECO:0007669"/>
    <property type="project" value="InterPro"/>
</dbReference>
<keyword evidence="8" id="KW-0804">Transcription</keyword>
<dbReference type="GO" id="GO:0046872">
    <property type="term" value="F:metal ion binding"/>
    <property type="evidence" value="ECO:0007669"/>
    <property type="project" value="UniProtKB-KW"/>
</dbReference>
<keyword evidence="2" id="KW-0001">2Fe-2S</keyword>
<name>A0AA41WEI3_9GAMM</name>
<comment type="caution">
    <text evidence="10">The sequence shown here is derived from an EMBL/GenBank/DDBJ whole genome shotgun (WGS) entry which is preliminary data.</text>
</comment>
<dbReference type="InterPro" id="IPR010211">
    <property type="entry name" value="Redox-sen_tscrpt-act_SoxR"/>
</dbReference>
<evidence type="ECO:0000256" key="6">
    <source>
        <dbReference type="ARBA" id="ARBA00023015"/>
    </source>
</evidence>
<evidence type="ECO:0000313" key="10">
    <source>
        <dbReference type="EMBL" id="MCO7543832.1"/>
    </source>
</evidence>
<dbReference type="InterPro" id="IPR009061">
    <property type="entry name" value="DNA-bd_dom_put_sf"/>
</dbReference>
<keyword evidence="7" id="KW-0238">DNA-binding</keyword>
<dbReference type="Pfam" id="PF09278">
    <property type="entry name" value="MerR-DNA-bind"/>
    <property type="match status" value="1"/>
</dbReference>
<dbReference type="InterPro" id="IPR015358">
    <property type="entry name" value="Tscrpt_reg_MerR_DNA-bd"/>
</dbReference>
<dbReference type="Pfam" id="PF00376">
    <property type="entry name" value="MerR"/>
    <property type="match status" value="1"/>
</dbReference>
<dbReference type="PANTHER" id="PTHR30204:SF0">
    <property type="entry name" value="REDOX-SENSITIVE TRANSCRIPTIONAL ACTIVATOR SOXR"/>
    <property type="match status" value="1"/>
</dbReference>
<dbReference type="RefSeq" id="WP_253162301.1">
    <property type="nucleotide sequence ID" value="NZ_DAMAGG010000007.1"/>
</dbReference>
<dbReference type="InterPro" id="IPR047057">
    <property type="entry name" value="MerR_fam"/>
</dbReference>
<evidence type="ECO:0000259" key="9">
    <source>
        <dbReference type="PROSITE" id="PS50937"/>
    </source>
</evidence>
<evidence type="ECO:0000313" key="11">
    <source>
        <dbReference type="Proteomes" id="UP001165292"/>
    </source>
</evidence>
<organism evidence="10 11">
    <name type="scientific">Stutzerimonas nitrititolerans</name>
    <dbReference type="NCBI Taxonomy" id="2482751"/>
    <lineage>
        <taxon>Bacteria</taxon>
        <taxon>Pseudomonadati</taxon>
        <taxon>Pseudomonadota</taxon>
        <taxon>Gammaproteobacteria</taxon>
        <taxon>Pseudomonadales</taxon>
        <taxon>Pseudomonadaceae</taxon>
        <taxon>Stutzerimonas</taxon>
    </lineage>
</organism>
<sequence length="158" mass="17718">MPGQMFKKDPLLPIGEITKRSGVAASALRYYESLGLISSSRQGTTRRHFPRSTLRRVAFILFAQKIGYSLEEIGQQLARLPTDKLPTNRDWQALSRGWKQQVARRIEELQRLDMDLDHCIGCGCLSLQRCKLANPNDLAGTSGTGPRLWLSDKAPGHD</sequence>
<dbReference type="GO" id="GO:0003700">
    <property type="term" value="F:DNA-binding transcription factor activity"/>
    <property type="evidence" value="ECO:0007669"/>
    <property type="project" value="InterPro"/>
</dbReference>
<feature type="domain" description="HTH merR-type" evidence="9">
    <location>
        <begin position="11"/>
        <end position="79"/>
    </location>
</feature>
<dbReference type="PROSITE" id="PS50937">
    <property type="entry name" value="HTH_MERR_2"/>
    <property type="match status" value="1"/>
</dbReference>